<sequence length="348" mass="39899">MLARVIEVLPPKPNRNDPLQIIKSRKHTHGRPATIAGPMVRYSKLPFRQTCRDYNIDIVYTPMMLAREFVRNAQARRSDFSTNETDAPTIIQVGVNNVTDLLRFIEMAAPYVDGVGINCGCPIKEQLREGIGCALIYNEELLVEMVKAVKEKYGDTLRLETKIRIHEKRTPERTLRMCKQLCEVGVDWITVHGRLRTTRSSEPVDLDAIKYIVDGLKEYDVPIVANGDCFTVKDMEHIAEYTGADGVMSARGVLSNPALFAGFDICPWGCVEKFVHYCIEFGGLPFQLVQHHIFCMFENMKVNKNHMKTLMMTKNMFELLDWLDSVFDMRRPDDKEFGERVEIPYVEV</sequence>
<keyword evidence="5 16" id="KW-0819">tRNA processing</keyword>
<accession>A0A8H2VII0</accession>
<dbReference type="GO" id="GO:0102266">
    <property type="term" value="F:tRNA-dihydrouridine20a synthase activity"/>
    <property type="evidence" value="ECO:0007669"/>
    <property type="project" value="UniProtKB-EC"/>
</dbReference>
<dbReference type="InterPro" id="IPR018517">
    <property type="entry name" value="tRNA_hU_synthase_CS"/>
</dbReference>
<comment type="catalytic activity">
    <reaction evidence="11">
        <text>5,6-dihydrouridine(20b) in tRNA + NADP(+) = uridine(20b) in tRNA + NADPH + H(+)</text>
        <dbReference type="Rhea" id="RHEA:53356"/>
        <dbReference type="Rhea" id="RHEA-COMP:13537"/>
        <dbReference type="Rhea" id="RHEA-COMP:13538"/>
        <dbReference type="ChEBI" id="CHEBI:15378"/>
        <dbReference type="ChEBI" id="CHEBI:57783"/>
        <dbReference type="ChEBI" id="CHEBI:58349"/>
        <dbReference type="ChEBI" id="CHEBI:65315"/>
        <dbReference type="ChEBI" id="CHEBI:74443"/>
        <dbReference type="EC" id="1.3.1.90"/>
    </reaction>
    <physiologicalReaction direction="right-to-left" evidence="11">
        <dbReference type="Rhea" id="RHEA:53358"/>
    </physiologicalReaction>
</comment>
<dbReference type="PANTHER" id="PTHR11082:SF31">
    <property type="entry name" value="TRNA-DIHYDROURIDINE(20A_20B) SYNTHASE [NAD(P)+]-LIKE"/>
    <property type="match status" value="1"/>
</dbReference>
<dbReference type="PROSITE" id="PS01136">
    <property type="entry name" value="UPF0034"/>
    <property type="match status" value="1"/>
</dbReference>
<keyword evidence="18" id="KW-0547">Nucleotide-binding</keyword>
<comment type="similarity">
    <text evidence="16">Belongs to the dus family.</text>
</comment>
<comment type="catalytic activity">
    <reaction evidence="12">
        <text>5,6-dihydrouridine(20a) in tRNA + NAD(+) = uridine(20a) in tRNA + NADH + H(+)</text>
        <dbReference type="Rhea" id="RHEA:53348"/>
        <dbReference type="Rhea" id="RHEA-COMP:13535"/>
        <dbReference type="Rhea" id="RHEA-COMP:13536"/>
        <dbReference type="ChEBI" id="CHEBI:15378"/>
        <dbReference type="ChEBI" id="CHEBI:57540"/>
        <dbReference type="ChEBI" id="CHEBI:57945"/>
        <dbReference type="ChEBI" id="CHEBI:65315"/>
        <dbReference type="ChEBI" id="CHEBI:74443"/>
        <dbReference type="EC" id="1.3.1.90"/>
    </reaction>
    <physiologicalReaction direction="right-to-left" evidence="12">
        <dbReference type="Rhea" id="RHEA:53350"/>
    </physiologicalReaction>
</comment>
<dbReference type="Proteomes" id="UP000644660">
    <property type="component" value="Unassembled WGS sequence"/>
</dbReference>
<feature type="binding site" evidence="18">
    <location>
        <position position="192"/>
    </location>
    <ligand>
        <name>FMN</name>
        <dbReference type="ChEBI" id="CHEBI:58210"/>
    </ligand>
</feature>
<evidence type="ECO:0000256" key="1">
    <source>
        <dbReference type="ARBA" id="ARBA00001917"/>
    </source>
</evidence>
<evidence type="ECO:0000256" key="7">
    <source>
        <dbReference type="ARBA" id="ARBA00023002"/>
    </source>
</evidence>
<feature type="domain" description="DUS-like FMN-binding" evidence="19">
    <location>
        <begin position="35"/>
        <end position="318"/>
    </location>
</feature>
<evidence type="ECO:0000256" key="6">
    <source>
        <dbReference type="ARBA" id="ARBA00022857"/>
    </source>
</evidence>
<dbReference type="InterPro" id="IPR001269">
    <property type="entry name" value="DUS_fam"/>
</dbReference>
<dbReference type="Pfam" id="PF01207">
    <property type="entry name" value="Dus"/>
    <property type="match status" value="1"/>
</dbReference>
<comment type="catalytic activity">
    <reaction evidence="9">
        <text>a 5,6-dihydrouridine in mRNA + NAD(+) = a uridine in mRNA + NADH + H(+)</text>
        <dbReference type="Rhea" id="RHEA:69851"/>
        <dbReference type="Rhea" id="RHEA-COMP:14658"/>
        <dbReference type="Rhea" id="RHEA-COMP:17789"/>
        <dbReference type="ChEBI" id="CHEBI:15378"/>
        <dbReference type="ChEBI" id="CHEBI:57540"/>
        <dbReference type="ChEBI" id="CHEBI:57945"/>
        <dbReference type="ChEBI" id="CHEBI:65315"/>
        <dbReference type="ChEBI" id="CHEBI:74443"/>
    </reaction>
    <physiologicalReaction direction="right-to-left" evidence="9">
        <dbReference type="Rhea" id="RHEA:69853"/>
    </physiologicalReaction>
</comment>
<dbReference type="CDD" id="cd02801">
    <property type="entry name" value="DUS_like_FMN"/>
    <property type="match status" value="1"/>
</dbReference>
<feature type="binding site" evidence="18">
    <location>
        <begin position="250"/>
        <end position="251"/>
    </location>
    <ligand>
        <name>FMN</name>
        <dbReference type="ChEBI" id="CHEBI:58210"/>
    </ligand>
</feature>
<gene>
    <name evidence="20" type="ORF">KABA2_08S04972</name>
</gene>
<dbReference type="EC" id="1.3.1.-" evidence="16"/>
<dbReference type="GO" id="GO:0102267">
    <property type="term" value="F:tRNA-dihydrouridine20b synthase activity"/>
    <property type="evidence" value="ECO:0007669"/>
    <property type="project" value="UniProtKB-ARBA"/>
</dbReference>
<name>A0A8H2VII0_9SACH</name>
<evidence type="ECO:0000256" key="16">
    <source>
        <dbReference type="PIRNR" id="PIRNR006621"/>
    </source>
</evidence>
<dbReference type="Gene3D" id="3.20.20.70">
    <property type="entry name" value="Aldolase class I"/>
    <property type="match status" value="1"/>
</dbReference>
<comment type="caution">
    <text evidence="20">The sequence shown here is derived from an EMBL/GenBank/DDBJ whole genome shotgun (WGS) entry which is preliminary data.</text>
</comment>
<evidence type="ECO:0000256" key="10">
    <source>
        <dbReference type="ARBA" id="ARBA00049447"/>
    </source>
</evidence>
<organism evidence="20 21">
    <name type="scientific">Maudiozyma barnettii</name>
    <dbReference type="NCBI Taxonomy" id="61262"/>
    <lineage>
        <taxon>Eukaryota</taxon>
        <taxon>Fungi</taxon>
        <taxon>Dikarya</taxon>
        <taxon>Ascomycota</taxon>
        <taxon>Saccharomycotina</taxon>
        <taxon>Saccharomycetes</taxon>
        <taxon>Saccharomycetales</taxon>
        <taxon>Saccharomycetaceae</taxon>
        <taxon>Maudiozyma</taxon>
    </lineage>
</organism>
<feature type="binding site" evidence="18">
    <location>
        <begin position="38"/>
        <end position="40"/>
    </location>
    <ligand>
        <name>FMN</name>
        <dbReference type="ChEBI" id="CHEBI:58210"/>
    </ligand>
</feature>
<evidence type="ECO:0000256" key="5">
    <source>
        <dbReference type="ARBA" id="ARBA00022694"/>
    </source>
</evidence>
<dbReference type="GeneID" id="64859247"/>
<evidence type="ECO:0000256" key="2">
    <source>
        <dbReference type="ARBA" id="ARBA00022630"/>
    </source>
</evidence>
<comment type="catalytic activity">
    <reaction evidence="13">
        <text>5,6-dihydrouridine(20b) in tRNA + NAD(+) = uridine(20b) in tRNA + NADH + H(+)</text>
        <dbReference type="Rhea" id="RHEA:53352"/>
        <dbReference type="Rhea" id="RHEA-COMP:13537"/>
        <dbReference type="Rhea" id="RHEA-COMP:13538"/>
        <dbReference type="ChEBI" id="CHEBI:15378"/>
        <dbReference type="ChEBI" id="CHEBI:57540"/>
        <dbReference type="ChEBI" id="CHEBI:57945"/>
        <dbReference type="ChEBI" id="CHEBI:65315"/>
        <dbReference type="ChEBI" id="CHEBI:74443"/>
        <dbReference type="EC" id="1.3.1.90"/>
    </reaction>
    <physiologicalReaction direction="right-to-left" evidence="13">
        <dbReference type="Rhea" id="RHEA:53354"/>
    </physiologicalReaction>
</comment>
<evidence type="ECO:0000256" key="8">
    <source>
        <dbReference type="ARBA" id="ARBA00023027"/>
    </source>
</evidence>
<dbReference type="GO" id="GO:0050660">
    <property type="term" value="F:flavin adenine dinucleotide binding"/>
    <property type="evidence" value="ECO:0007669"/>
    <property type="project" value="InterPro"/>
</dbReference>
<keyword evidence="3 16" id="KW-0288">FMN</keyword>
<evidence type="ECO:0000256" key="18">
    <source>
        <dbReference type="PIRSR" id="PIRSR006621-2"/>
    </source>
</evidence>
<evidence type="ECO:0000256" key="17">
    <source>
        <dbReference type="PIRSR" id="PIRSR006621-1"/>
    </source>
</evidence>
<evidence type="ECO:0000256" key="15">
    <source>
        <dbReference type="ARBA" id="ARBA00060741"/>
    </source>
</evidence>
<keyword evidence="6" id="KW-0521">NADP</keyword>
<comment type="cofactor">
    <cofactor evidence="1 16 18">
        <name>FMN</name>
        <dbReference type="ChEBI" id="CHEBI:58210"/>
    </cofactor>
</comment>
<dbReference type="EMBL" id="CAEFZW010000008">
    <property type="protein sequence ID" value="CAB4256175.1"/>
    <property type="molecule type" value="Genomic_DNA"/>
</dbReference>
<evidence type="ECO:0000256" key="9">
    <source>
        <dbReference type="ARBA" id="ARBA00048342"/>
    </source>
</evidence>
<evidence type="ECO:0000256" key="14">
    <source>
        <dbReference type="ARBA" id="ARBA00052996"/>
    </source>
</evidence>
<keyword evidence="8" id="KW-0520">NAD</keyword>
<reference evidence="20 21" key="1">
    <citation type="submission" date="2020-05" db="EMBL/GenBank/DDBJ databases">
        <authorList>
            <person name="Casaregola S."/>
            <person name="Devillers H."/>
            <person name="Grondin C."/>
        </authorList>
    </citation>
    <scope>NUCLEOTIDE SEQUENCE [LARGE SCALE GENOMIC DNA]</scope>
    <source>
        <strain evidence="20 21">CLIB 1767</strain>
    </source>
</reference>
<protein>
    <recommendedName>
        <fullName evidence="16">tRNA-dihydrouridine synthase</fullName>
        <ecNumber evidence="16">1.3.1.-</ecNumber>
    </recommendedName>
</protein>
<comment type="similarity">
    <text evidence="15">Belongs to the Dus family. Dus4 subfamily.</text>
</comment>
<proteinExistence type="inferred from homology"/>
<comment type="catalytic activity">
    <reaction evidence="14">
        <text>5,6-dihydrouridine(20a) in tRNA + NADP(+) = uridine(20a) in tRNA + NADPH + H(+)</text>
        <dbReference type="Rhea" id="RHEA:53344"/>
        <dbReference type="Rhea" id="RHEA-COMP:13535"/>
        <dbReference type="Rhea" id="RHEA-COMP:13536"/>
        <dbReference type="ChEBI" id="CHEBI:15378"/>
        <dbReference type="ChEBI" id="CHEBI:57783"/>
        <dbReference type="ChEBI" id="CHEBI:58349"/>
        <dbReference type="ChEBI" id="CHEBI:65315"/>
        <dbReference type="ChEBI" id="CHEBI:74443"/>
        <dbReference type="EC" id="1.3.1.90"/>
    </reaction>
    <physiologicalReaction direction="right-to-left" evidence="14">
        <dbReference type="Rhea" id="RHEA:53346"/>
    </physiologicalReaction>
</comment>
<dbReference type="InterPro" id="IPR013785">
    <property type="entry name" value="Aldolase_TIM"/>
</dbReference>
<dbReference type="AlphaFoldDB" id="A0A8H2VII0"/>
<feature type="active site" description="Proton donor" evidence="17">
    <location>
        <position position="121"/>
    </location>
</feature>
<keyword evidence="4" id="KW-0507">mRNA processing</keyword>
<keyword evidence="21" id="KW-1185">Reference proteome</keyword>
<dbReference type="SUPFAM" id="SSF51395">
    <property type="entry name" value="FMN-linked oxidoreductases"/>
    <property type="match status" value="1"/>
</dbReference>
<feature type="binding site" evidence="18">
    <location>
        <position position="92"/>
    </location>
    <ligand>
        <name>FMN</name>
        <dbReference type="ChEBI" id="CHEBI:58210"/>
    </ligand>
</feature>
<dbReference type="PANTHER" id="PTHR11082">
    <property type="entry name" value="TRNA-DIHYDROURIDINE SYNTHASE"/>
    <property type="match status" value="1"/>
</dbReference>
<evidence type="ECO:0000259" key="19">
    <source>
        <dbReference type="Pfam" id="PF01207"/>
    </source>
</evidence>
<evidence type="ECO:0000256" key="11">
    <source>
        <dbReference type="ARBA" id="ARBA00050434"/>
    </source>
</evidence>
<evidence type="ECO:0000313" key="21">
    <source>
        <dbReference type="Proteomes" id="UP000644660"/>
    </source>
</evidence>
<dbReference type="GO" id="GO:0006397">
    <property type="term" value="P:mRNA processing"/>
    <property type="evidence" value="ECO:0007669"/>
    <property type="project" value="UniProtKB-KW"/>
</dbReference>
<evidence type="ECO:0000313" key="20">
    <source>
        <dbReference type="EMBL" id="CAB4256175.1"/>
    </source>
</evidence>
<evidence type="ECO:0000256" key="3">
    <source>
        <dbReference type="ARBA" id="ARBA00022643"/>
    </source>
</evidence>
<evidence type="ECO:0000256" key="4">
    <source>
        <dbReference type="ARBA" id="ARBA00022664"/>
    </source>
</evidence>
<keyword evidence="7 16" id="KW-0560">Oxidoreductase</keyword>
<dbReference type="OrthoDB" id="9977870at2759"/>
<evidence type="ECO:0000256" key="13">
    <source>
        <dbReference type="ARBA" id="ARBA00051932"/>
    </source>
</evidence>
<dbReference type="FunFam" id="3.20.20.70:FF:000159">
    <property type="entry name" value="tRNA-dihydrouridine synthase 4"/>
    <property type="match status" value="1"/>
</dbReference>
<dbReference type="RefSeq" id="XP_041408019.1">
    <property type="nucleotide sequence ID" value="XM_041552085.1"/>
</dbReference>
<comment type="catalytic activity">
    <reaction evidence="10">
        <text>a 5,6-dihydrouridine in mRNA + NADP(+) = a uridine in mRNA + NADPH + H(+)</text>
        <dbReference type="Rhea" id="RHEA:69855"/>
        <dbReference type="Rhea" id="RHEA-COMP:14658"/>
        <dbReference type="Rhea" id="RHEA-COMP:17789"/>
        <dbReference type="ChEBI" id="CHEBI:15378"/>
        <dbReference type="ChEBI" id="CHEBI:57783"/>
        <dbReference type="ChEBI" id="CHEBI:58349"/>
        <dbReference type="ChEBI" id="CHEBI:65315"/>
        <dbReference type="ChEBI" id="CHEBI:74443"/>
    </reaction>
    <physiologicalReaction direction="right-to-left" evidence="10">
        <dbReference type="Rhea" id="RHEA:69857"/>
    </physiologicalReaction>
</comment>
<keyword evidence="2 16" id="KW-0285">Flavoprotein</keyword>
<dbReference type="InterPro" id="IPR035587">
    <property type="entry name" value="DUS-like_FMN-bd"/>
</dbReference>
<dbReference type="PIRSF" id="PIRSF006621">
    <property type="entry name" value="Dus"/>
    <property type="match status" value="1"/>
</dbReference>
<comment type="function">
    <text evidence="16">Catalyzes the synthesis of dihydrouridine, a modified base found in the D-loop of most tRNAs.</text>
</comment>
<evidence type="ECO:0000256" key="12">
    <source>
        <dbReference type="ARBA" id="ARBA00051779"/>
    </source>
</evidence>